<protein>
    <submittedName>
        <fullName evidence="3">Outer membrane protein assembly factor BamD</fullName>
    </submittedName>
</protein>
<evidence type="ECO:0000313" key="4">
    <source>
        <dbReference type="Proteomes" id="UP000317429"/>
    </source>
</evidence>
<dbReference type="OrthoDB" id="251479at2"/>
<dbReference type="AlphaFoldDB" id="A0A518D9T0"/>
<dbReference type="InterPro" id="IPR019734">
    <property type="entry name" value="TPR_rpt"/>
</dbReference>
<proteinExistence type="predicted"/>
<organism evidence="3 4">
    <name type="scientific">Pirellulimonas nuda</name>
    <dbReference type="NCBI Taxonomy" id="2528009"/>
    <lineage>
        <taxon>Bacteria</taxon>
        <taxon>Pseudomonadati</taxon>
        <taxon>Planctomycetota</taxon>
        <taxon>Planctomycetia</taxon>
        <taxon>Pirellulales</taxon>
        <taxon>Lacipirellulaceae</taxon>
        <taxon>Pirellulimonas</taxon>
    </lineage>
</organism>
<dbReference type="Proteomes" id="UP000317429">
    <property type="component" value="Chromosome"/>
</dbReference>
<dbReference type="Pfam" id="PF13174">
    <property type="entry name" value="TPR_6"/>
    <property type="match status" value="2"/>
</dbReference>
<keyword evidence="2" id="KW-0812">Transmembrane</keyword>
<sequence>MKEPDALPTPSRPGLLSRARAWAGASRMRQLAIAATLGAVVLGTIVAWLATARLALQRQALTLPRALRALDEGEWETAGLIADQLHGSLEPTDGPPGGVLYVLGASQAARAKAEWSPERRKNGYASAARYLQQAQILGLPEEREADAAFLLGFSLVESDQLEQGKEALEEAIELGCTEPQLANRLIAESYFFSSPPRYAEAIERLDRILSEEGADPNDPERVEAKLRKAEALNALSRYSEALTELTDEVPPDLAARRAVARAAAQIGAARAAEGPQRAELLELAVEEIKRAESLDKLATGPTRAARLLAGRVAELRGRPDEAQQSYEVLRRSFGACAESVAAAIAEGDMALAAGNQALATESYRRSLLLLADVPTIRSELAPKHELRKSLIDAGAKLVRAGRFEDAISLLGDMGSLLEPGEQAELRADTLAAWGEALLAAPDEPTQHEGYRRLREAGQNYERLAEIRYATAEYPEYLWRSSEAYLSGHSFTSAARILRRYLNEETKRRGAQALLRMGQAQLGLGSTDAAIAALEECIEFYPNDAASYQARLDCARAYQARGKSERAEALLRDNLVGGTLAPRSAEWRDSLLELGRLLHEQGRHAEASDKLEEYVLRYPGSQEAQLARYLTAESYRHSAAAPMAAAVDAPALAEREKARELAHARLSEALRLYSAVQKEITLGGAIDDLSRAMLRNCYMMQGSVLFDLERYKDAIDMYSNVSTLYQDQPFVLETLVEISLCWRRLRDPIKARLTVKQAQELLERLPPETDFASSTNLKQDEWRMLLDEMGRW</sequence>
<dbReference type="PROSITE" id="PS50005">
    <property type="entry name" value="TPR"/>
    <property type="match status" value="1"/>
</dbReference>
<accession>A0A518D9T0</accession>
<keyword evidence="4" id="KW-1185">Reference proteome</keyword>
<evidence type="ECO:0000256" key="1">
    <source>
        <dbReference type="PROSITE-ProRule" id="PRU00339"/>
    </source>
</evidence>
<evidence type="ECO:0000313" key="3">
    <source>
        <dbReference type="EMBL" id="QDU88241.1"/>
    </source>
</evidence>
<name>A0A518D9T0_9BACT</name>
<reference evidence="3 4" key="1">
    <citation type="submission" date="2019-02" db="EMBL/GenBank/DDBJ databases">
        <title>Deep-cultivation of Planctomycetes and their phenomic and genomic characterization uncovers novel biology.</title>
        <authorList>
            <person name="Wiegand S."/>
            <person name="Jogler M."/>
            <person name="Boedeker C."/>
            <person name="Pinto D."/>
            <person name="Vollmers J."/>
            <person name="Rivas-Marin E."/>
            <person name="Kohn T."/>
            <person name="Peeters S.H."/>
            <person name="Heuer A."/>
            <person name="Rast P."/>
            <person name="Oberbeckmann S."/>
            <person name="Bunk B."/>
            <person name="Jeske O."/>
            <person name="Meyerdierks A."/>
            <person name="Storesund J.E."/>
            <person name="Kallscheuer N."/>
            <person name="Luecker S."/>
            <person name="Lage O.M."/>
            <person name="Pohl T."/>
            <person name="Merkel B.J."/>
            <person name="Hornburger P."/>
            <person name="Mueller R.-W."/>
            <person name="Bruemmer F."/>
            <person name="Labrenz M."/>
            <person name="Spormann A.M."/>
            <person name="Op den Camp H."/>
            <person name="Overmann J."/>
            <person name="Amann R."/>
            <person name="Jetten M.S.M."/>
            <person name="Mascher T."/>
            <person name="Medema M.H."/>
            <person name="Devos D.P."/>
            <person name="Kaster A.-K."/>
            <person name="Ovreas L."/>
            <person name="Rohde M."/>
            <person name="Galperin M.Y."/>
            <person name="Jogler C."/>
        </authorList>
    </citation>
    <scope>NUCLEOTIDE SEQUENCE [LARGE SCALE GENOMIC DNA]</scope>
    <source>
        <strain evidence="3 4">Pla175</strain>
    </source>
</reference>
<dbReference type="KEGG" id="pnd:Pla175_16140"/>
<dbReference type="SMART" id="SM00028">
    <property type="entry name" value="TPR"/>
    <property type="match status" value="4"/>
</dbReference>
<dbReference type="Gene3D" id="1.25.40.10">
    <property type="entry name" value="Tetratricopeptide repeat domain"/>
    <property type="match status" value="3"/>
</dbReference>
<feature type="repeat" description="TPR" evidence="1">
    <location>
        <begin position="510"/>
        <end position="543"/>
    </location>
</feature>
<dbReference type="SUPFAM" id="SSF48452">
    <property type="entry name" value="TPR-like"/>
    <property type="match status" value="3"/>
</dbReference>
<evidence type="ECO:0000256" key="2">
    <source>
        <dbReference type="SAM" id="Phobius"/>
    </source>
</evidence>
<keyword evidence="2" id="KW-0472">Membrane</keyword>
<keyword evidence="1" id="KW-0802">TPR repeat</keyword>
<dbReference type="RefSeq" id="WP_145282957.1">
    <property type="nucleotide sequence ID" value="NZ_CP036291.1"/>
</dbReference>
<dbReference type="InterPro" id="IPR011990">
    <property type="entry name" value="TPR-like_helical_dom_sf"/>
</dbReference>
<gene>
    <name evidence="3" type="primary">bamD_2</name>
    <name evidence="3" type="ORF">Pla175_16140</name>
</gene>
<keyword evidence="2" id="KW-1133">Transmembrane helix</keyword>
<dbReference type="EMBL" id="CP036291">
    <property type="protein sequence ID" value="QDU88241.1"/>
    <property type="molecule type" value="Genomic_DNA"/>
</dbReference>
<feature type="transmembrane region" description="Helical" evidence="2">
    <location>
        <begin position="31"/>
        <end position="50"/>
    </location>
</feature>